<reference evidence="2 3" key="1">
    <citation type="journal article" date="2020" name="Phytopathology">
        <title>Genome Sequence Resources of Colletotrichum truncatum, C. plurivorum, C. musicola, and C. sojae: Four Species Pathogenic to Soybean (Glycine max).</title>
        <authorList>
            <person name="Rogerio F."/>
            <person name="Boufleur T.R."/>
            <person name="Ciampi-Guillardi M."/>
            <person name="Sukno S.A."/>
            <person name="Thon M.R."/>
            <person name="Massola Junior N.S."/>
            <person name="Baroncelli R."/>
        </authorList>
    </citation>
    <scope>NUCLEOTIDE SEQUENCE [LARGE SCALE GENOMIC DNA]</scope>
    <source>
        <strain evidence="2 3">LFN0009</strain>
    </source>
</reference>
<dbReference type="InterPro" id="IPR013078">
    <property type="entry name" value="His_Pase_superF_clade-1"/>
</dbReference>
<protein>
    <submittedName>
        <fullName evidence="2">Phosphoglycerate mutase family protein</fullName>
    </submittedName>
</protein>
<dbReference type="SMART" id="SM00855">
    <property type="entry name" value="PGAM"/>
    <property type="match status" value="1"/>
</dbReference>
<dbReference type="InterPro" id="IPR051710">
    <property type="entry name" value="Phosphatase_SH3-domain"/>
</dbReference>
<feature type="region of interest" description="Disordered" evidence="1">
    <location>
        <begin position="589"/>
        <end position="610"/>
    </location>
</feature>
<dbReference type="AlphaFoldDB" id="A0A8H6ITZ4"/>
<sequence length="730" mass="78695">MGRPPAYIFVVRHGARLDAADKKWHLSSPTPYDPPLTYGGWQQSKALGVRIANILRQAEAADLNASPRIPNANGTADSAPKRRKFKVVLHSSPFLRCVQTSVAISAGLAQAAPLGTPSYTMPSPSTNPSASPFILPASVTEEVDPLAPDTTESGRSEPPKKKIKKSTLRLDAFLGEWLSPEYFEMITPPPGSAMMLAGAKADLLRRENIGAHDQIVEHSHHHANSVGQAQSQLWNSPKFRAAPERSGSTDSNSPSIFGLDGVSSMASALPRSRADSTASSGSQRVRFTVPEPGNPNDGYIAPTPNYAISPNLKIPEGYVAHARDACVQVDYQWDSMREPLDWGDGGKYGEEWTAMHHRFRKGVQKLVDWYTTAERPAEMVTKVVRTSQNGDNECAIDDEDDEDVESIVILVSHGAGCNALIGAITHQPVLMDVGMASLTMAVRKPGRETVPSGLDTPMSEDADPLADSAVIPVHRYYDLKLFANTEHLRPSSSSTHNLSRAPSTASTSSHSQSGGPRGRVSSAAAYTPAPITFNPDSFVFPGSRSNSANANLGSMRRTSHNNAYSLPRTPALNTTGITVGSGVTSFTHNTSNNGNTSNNASPTLSVGLWSPITPKKETEEEDEEDDIFPDFDHRKKLGALSSSKGPEIVKPPTPERKEPQFGGPSKVPLRFQEISRPTSSDGTEDENKVPPLSFSTGAGGLWGAPRPLGETEIMRDMTTSKRRWTVNERG</sequence>
<dbReference type="InterPro" id="IPR029033">
    <property type="entry name" value="His_PPase_superfam"/>
</dbReference>
<dbReference type="Proteomes" id="UP000652219">
    <property type="component" value="Unassembled WGS sequence"/>
</dbReference>
<feature type="region of interest" description="Disordered" evidence="1">
    <location>
        <begin position="488"/>
        <end position="522"/>
    </location>
</feature>
<comment type="caution">
    <text evidence="2">The sequence shown here is derived from an EMBL/GenBank/DDBJ whole genome shotgun (WGS) entry which is preliminary data.</text>
</comment>
<dbReference type="EMBL" id="WIGN01000341">
    <property type="protein sequence ID" value="KAF6798167.1"/>
    <property type="molecule type" value="Genomic_DNA"/>
</dbReference>
<organism evidence="2 3">
    <name type="scientific">Colletotrichum sojae</name>
    <dbReference type="NCBI Taxonomy" id="2175907"/>
    <lineage>
        <taxon>Eukaryota</taxon>
        <taxon>Fungi</taxon>
        <taxon>Dikarya</taxon>
        <taxon>Ascomycota</taxon>
        <taxon>Pezizomycotina</taxon>
        <taxon>Sordariomycetes</taxon>
        <taxon>Hypocreomycetidae</taxon>
        <taxon>Glomerellales</taxon>
        <taxon>Glomerellaceae</taxon>
        <taxon>Colletotrichum</taxon>
        <taxon>Colletotrichum orchidearum species complex</taxon>
    </lineage>
</organism>
<evidence type="ECO:0000313" key="3">
    <source>
        <dbReference type="Proteomes" id="UP000652219"/>
    </source>
</evidence>
<dbReference type="PANTHER" id="PTHR16469">
    <property type="entry name" value="UBIQUITIN-ASSOCIATED AND SH3 DOMAIN-CONTAINING BA-RELATED"/>
    <property type="match status" value="1"/>
</dbReference>
<name>A0A8H6ITZ4_9PEZI</name>
<accession>A0A8H6ITZ4</accession>
<feature type="compositionally biased region" description="Low complexity" evidence="1">
    <location>
        <begin position="499"/>
        <end position="514"/>
    </location>
</feature>
<feature type="compositionally biased region" description="Low complexity" evidence="1">
    <location>
        <begin position="589"/>
        <end position="603"/>
    </location>
</feature>
<gene>
    <name evidence="2" type="ORF">CSOJ01_12785</name>
</gene>
<dbReference type="PANTHER" id="PTHR16469:SF27">
    <property type="entry name" value="UBIQUITIN-ASSOCIATED AND SH3 DOMAIN-CONTAINING BA-RELATED"/>
    <property type="match status" value="1"/>
</dbReference>
<dbReference type="CDD" id="cd07040">
    <property type="entry name" value="HP"/>
    <property type="match status" value="1"/>
</dbReference>
<feature type="region of interest" description="Disordered" evidence="1">
    <location>
        <begin position="145"/>
        <end position="164"/>
    </location>
</feature>
<feature type="compositionally biased region" description="Polar residues" evidence="1">
    <location>
        <begin position="275"/>
        <end position="285"/>
    </location>
</feature>
<keyword evidence="3" id="KW-1185">Reference proteome</keyword>
<evidence type="ECO:0000256" key="1">
    <source>
        <dbReference type="SAM" id="MobiDB-lite"/>
    </source>
</evidence>
<dbReference type="Gene3D" id="3.40.50.1240">
    <property type="entry name" value="Phosphoglycerate mutase-like"/>
    <property type="match status" value="2"/>
</dbReference>
<dbReference type="SUPFAM" id="SSF53254">
    <property type="entry name" value="Phosphoglycerate mutase-like"/>
    <property type="match status" value="1"/>
</dbReference>
<feature type="region of interest" description="Disordered" evidence="1">
    <location>
        <begin position="268"/>
        <end position="297"/>
    </location>
</feature>
<evidence type="ECO:0000313" key="2">
    <source>
        <dbReference type="EMBL" id="KAF6798167.1"/>
    </source>
</evidence>
<feature type="compositionally biased region" description="Basic and acidic residues" evidence="1">
    <location>
        <begin position="712"/>
        <end position="730"/>
    </location>
</feature>
<feature type="region of interest" description="Disordered" evidence="1">
    <location>
        <begin position="636"/>
        <end position="730"/>
    </location>
</feature>
<proteinExistence type="predicted"/>